<keyword evidence="2" id="KW-0472">Membrane</keyword>
<keyword evidence="2" id="KW-1133">Transmembrane helix</keyword>
<dbReference type="Proteomes" id="UP000178873">
    <property type="component" value="Unassembled WGS sequence"/>
</dbReference>
<protein>
    <recommendedName>
        <fullName evidence="5">SH3b domain-containing protein</fullName>
    </recommendedName>
</protein>
<keyword evidence="2" id="KW-0812">Transmembrane</keyword>
<organism evidence="3 4">
    <name type="scientific">Candidatus Taylorbacteria bacterium RIFCSPHIGHO2_01_FULL_46_22b</name>
    <dbReference type="NCBI Taxonomy" id="1802301"/>
    <lineage>
        <taxon>Bacteria</taxon>
        <taxon>Candidatus Tayloriibacteriota</taxon>
    </lineage>
</organism>
<proteinExistence type="predicted"/>
<feature type="compositionally biased region" description="Basic and acidic residues" evidence="1">
    <location>
        <begin position="342"/>
        <end position="352"/>
    </location>
</feature>
<feature type="region of interest" description="Disordered" evidence="1">
    <location>
        <begin position="342"/>
        <end position="361"/>
    </location>
</feature>
<feature type="transmembrane region" description="Helical" evidence="2">
    <location>
        <begin position="311"/>
        <end position="332"/>
    </location>
</feature>
<name>A0A1G2M597_9BACT</name>
<dbReference type="STRING" id="1802301.A2664_02115"/>
<dbReference type="AlphaFoldDB" id="A0A1G2M597"/>
<evidence type="ECO:0000256" key="2">
    <source>
        <dbReference type="SAM" id="Phobius"/>
    </source>
</evidence>
<comment type="caution">
    <text evidence="3">The sequence shown here is derived from an EMBL/GenBank/DDBJ whole genome shotgun (WGS) entry which is preliminary data.</text>
</comment>
<sequence>MAEEKKFSSKKPAPSSSGWFSGGSDERAMEVLFFFLILVAVFGSVSQFLSTHTLTSTLLPKSSGPNSFADVKTPIGKPVSLGGPTDVFSSPGGPSIGSQPADAKGVVTAGPEYINGERYWYVDFISGPDGWVPERILRNGSGGAFDPGDTPVGSSVKTKGDTSVLGSPGGPSVGSQPSGAKGTVTKGPLYANGQRYWFVDFESGPDGWVSEESLLNGNGGNFNPGSTAVGSRIKAVQNPTRVYDAAGGSSVGTQRAGAEGTITAGPVYKNGVRYWYVDFESGPDGWVAEADMQIVKSENVISKTIRIIGNFFKILSIILSLLFLSGIIYSVIRSSQIAAEEHKKEKEGEKKAAQGGTASHTDHLNRRWDRVITHVQSENPSDWRLSILEADIILSELLDRMGYSGENVGEKLQRIEKSDFNTLDDAWEAHKVRNLIAHQGSDYVLSQREAQRVVSLYANTFREFKYL</sequence>
<evidence type="ECO:0008006" key="5">
    <source>
        <dbReference type="Google" id="ProtNLM"/>
    </source>
</evidence>
<reference evidence="3 4" key="1">
    <citation type="journal article" date="2016" name="Nat. Commun.">
        <title>Thousands of microbial genomes shed light on interconnected biogeochemical processes in an aquifer system.</title>
        <authorList>
            <person name="Anantharaman K."/>
            <person name="Brown C.T."/>
            <person name="Hug L.A."/>
            <person name="Sharon I."/>
            <person name="Castelle C.J."/>
            <person name="Probst A.J."/>
            <person name="Thomas B.C."/>
            <person name="Singh A."/>
            <person name="Wilkins M.J."/>
            <person name="Karaoz U."/>
            <person name="Brodie E.L."/>
            <person name="Williams K.H."/>
            <person name="Hubbard S.S."/>
            <person name="Banfield J.F."/>
        </authorList>
    </citation>
    <scope>NUCLEOTIDE SEQUENCE [LARGE SCALE GENOMIC DNA]</scope>
</reference>
<feature type="region of interest" description="Disordered" evidence="1">
    <location>
        <begin position="1"/>
        <end position="20"/>
    </location>
</feature>
<evidence type="ECO:0000256" key="1">
    <source>
        <dbReference type="SAM" id="MobiDB-lite"/>
    </source>
</evidence>
<feature type="transmembrane region" description="Helical" evidence="2">
    <location>
        <begin position="31"/>
        <end position="49"/>
    </location>
</feature>
<gene>
    <name evidence="3" type="ORF">A2664_02115</name>
</gene>
<evidence type="ECO:0000313" key="4">
    <source>
        <dbReference type="Proteomes" id="UP000178873"/>
    </source>
</evidence>
<feature type="region of interest" description="Disordered" evidence="1">
    <location>
        <begin position="142"/>
        <end position="184"/>
    </location>
</feature>
<accession>A0A1G2M597</accession>
<evidence type="ECO:0000313" key="3">
    <source>
        <dbReference type="EMBL" id="OHA18242.1"/>
    </source>
</evidence>
<dbReference type="EMBL" id="MHRF01000007">
    <property type="protein sequence ID" value="OHA18242.1"/>
    <property type="molecule type" value="Genomic_DNA"/>
</dbReference>